<dbReference type="InterPro" id="IPR002052">
    <property type="entry name" value="DNA_methylase_N6_adenine_CS"/>
</dbReference>
<evidence type="ECO:0000256" key="1">
    <source>
        <dbReference type="ARBA" id="ARBA00022603"/>
    </source>
</evidence>
<gene>
    <name evidence="3" type="ORF">ENN90_10905</name>
</gene>
<dbReference type="PROSITE" id="PS00092">
    <property type="entry name" value="N6_MTASE"/>
    <property type="match status" value="1"/>
</dbReference>
<dbReference type="GO" id="GO:0003676">
    <property type="term" value="F:nucleic acid binding"/>
    <property type="evidence" value="ECO:0007669"/>
    <property type="project" value="InterPro"/>
</dbReference>
<dbReference type="SUPFAM" id="SSF53335">
    <property type="entry name" value="S-adenosyl-L-methionine-dependent methyltransferases"/>
    <property type="match status" value="1"/>
</dbReference>
<dbReference type="PANTHER" id="PTHR43542">
    <property type="entry name" value="METHYLTRANSFERASE"/>
    <property type="match status" value="1"/>
</dbReference>
<protein>
    <submittedName>
        <fullName evidence="3">Methyltransferase domain-containing protein</fullName>
    </submittedName>
</protein>
<proteinExistence type="predicted"/>
<dbReference type="GO" id="GO:0031167">
    <property type="term" value="P:rRNA methylation"/>
    <property type="evidence" value="ECO:0007669"/>
    <property type="project" value="InterPro"/>
</dbReference>
<dbReference type="Proteomes" id="UP000886047">
    <property type="component" value="Unassembled WGS sequence"/>
</dbReference>
<comment type="caution">
    <text evidence="3">The sequence shown here is derived from an EMBL/GenBank/DDBJ whole genome shotgun (WGS) entry which is preliminary data.</text>
</comment>
<sequence>MRIIGGKYKGRIFHPGKKFTARPTTDIAKEALFNILANQHDLSEMKVLDLFSGTGSIGYEFISRGAMEVTFVEKNISHIRFIYEVIQKLEITNARVFRDDVFRFLKNPREKYDIVFADPPFNLPYLNEIPEAVFNSEVLTGKGLLILE</sequence>
<dbReference type="CDD" id="cd02440">
    <property type="entry name" value="AdoMet_MTases"/>
    <property type="match status" value="1"/>
</dbReference>
<dbReference type="AlphaFoldDB" id="A0A831LI46"/>
<dbReference type="PANTHER" id="PTHR43542:SF1">
    <property type="entry name" value="METHYLTRANSFERASE"/>
    <property type="match status" value="1"/>
</dbReference>
<reference evidence="3" key="1">
    <citation type="journal article" date="2020" name="mSystems">
        <title>Genome- and Community-Level Interaction Insights into Carbon Utilization and Element Cycling Functions of Hydrothermarchaeota in Hydrothermal Sediment.</title>
        <authorList>
            <person name="Zhou Z."/>
            <person name="Liu Y."/>
            <person name="Xu W."/>
            <person name="Pan J."/>
            <person name="Luo Z.H."/>
            <person name="Li M."/>
        </authorList>
    </citation>
    <scope>NUCLEOTIDE SEQUENCE [LARGE SCALE GENOMIC DNA]</scope>
    <source>
        <strain evidence="3">SpSt-1217</strain>
    </source>
</reference>
<feature type="non-terminal residue" evidence="3">
    <location>
        <position position="148"/>
    </location>
</feature>
<keyword evidence="1 3" id="KW-0489">Methyltransferase</keyword>
<evidence type="ECO:0000256" key="2">
    <source>
        <dbReference type="ARBA" id="ARBA00022679"/>
    </source>
</evidence>
<dbReference type="InterPro" id="IPR004398">
    <property type="entry name" value="RNA_MeTrfase_RsmD"/>
</dbReference>
<dbReference type="Pfam" id="PF03602">
    <property type="entry name" value="Cons_hypoth95"/>
    <property type="match status" value="1"/>
</dbReference>
<dbReference type="PIRSF" id="PIRSF004553">
    <property type="entry name" value="CHP00095"/>
    <property type="match status" value="1"/>
</dbReference>
<name>A0A831LI46_9BACT</name>
<dbReference type="EMBL" id="DSDK01000598">
    <property type="protein sequence ID" value="HDR52107.1"/>
    <property type="molecule type" value="Genomic_DNA"/>
</dbReference>
<dbReference type="GO" id="GO:0008168">
    <property type="term" value="F:methyltransferase activity"/>
    <property type="evidence" value="ECO:0007669"/>
    <property type="project" value="UniProtKB-KW"/>
</dbReference>
<dbReference type="InterPro" id="IPR029063">
    <property type="entry name" value="SAM-dependent_MTases_sf"/>
</dbReference>
<keyword evidence="2" id="KW-0808">Transferase</keyword>
<accession>A0A831LI46</accession>
<organism evidence="3">
    <name type="scientific">Mariniphaga anaerophila</name>
    <dbReference type="NCBI Taxonomy" id="1484053"/>
    <lineage>
        <taxon>Bacteria</taxon>
        <taxon>Pseudomonadati</taxon>
        <taxon>Bacteroidota</taxon>
        <taxon>Bacteroidia</taxon>
        <taxon>Marinilabiliales</taxon>
        <taxon>Prolixibacteraceae</taxon>
        <taxon>Mariniphaga</taxon>
    </lineage>
</organism>
<dbReference type="Gene3D" id="3.40.50.150">
    <property type="entry name" value="Vaccinia Virus protein VP39"/>
    <property type="match status" value="1"/>
</dbReference>
<evidence type="ECO:0000313" key="3">
    <source>
        <dbReference type="EMBL" id="HDR52107.1"/>
    </source>
</evidence>